<dbReference type="EMBL" id="UGMS01000001">
    <property type="protein sequence ID" value="STV71191.1"/>
    <property type="molecule type" value="Genomic_DNA"/>
</dbReference>
<feature type="domain" description="Phage tail fibre protein N-terminal" evidence="2">
    <location>
        <begin position="1"/>
        <end position="129"/>
    </location>
</feature>
<proteinExistence type="predicted"/>
<comment type="caution">
    <text evidence="3">The sequence shown here is derived from an EMBL/GenBank/DDBJ whole genome shotgun (WGS) entry which is preliminary data.</text>
</comment>
<name>A0A7H4MYR0_9ENTR</name>
<dbReference type="Pfam" id="PF12571">
    <property type="entry name" value="Phage_tail_fib"/>
    <property type="match status" value="1"/>
</dbReference>
<evidence type="ECO:0000259" key="2">
    <source>
        <dbReference type="Pfam" id="PF12571"/>
    </source>
</evidence>
<dbReference type="AlphaFoldDB" id="A0A7H4MYR0"/>
<dbReference type="InterPro" id="IPR022225">
    <property type="entry name" value="Phage_tail_fibre_N"/>
</dbReference>
<sequence>MIFALVPGQDAGADVDPNEGLPPAAQISYVSAITHKAALNTNAVVYSAVLDTTIGDWRYNWIGLVDSATSTVLMIVHIPEQLKIKTQGGQQGNNLVRNLAMEFAGAAEATQITVTPETWQIDYSARLRSMDESRRVARVDYYGSAAFDGGGFAVSVNGGAATIAPGLGYVAGLRVYLEEAATVAAANTAIWIDAVWSGTVTGAWKYGFTIRTGAALTDYVDAAGYPHFVAKIATIAGGVVTDERSPFPLQRIEQEISDIDVYDKTEADQRFLRIENNLSDLDDPGRARESLDVHSRTEADERFLQAENNLSDLGDVNEARENLGINMPDGPVFRAIIDAVFWVGRSVISDSNPQEQYTWQKWRDLSADYGDRVLRISDEAMKTGGSNSVKIEGNNLPPHWHRSGDRSPGTVWDPDTTHGTDNQKSGPLALTEGTFIDSTGKTESANEPIDVTNEYVTVRVWRRTA</sequence>
<gene>
    <name evidence="3" type="ORF">NCTC11685_00123</name>
</gene>
<reference evidence="3 4" key="1">
    <citation type="submission" date="2018-06" db="EMBL/GenBank/DDBJ databases">
        <authorList>
            <consortium name="Pathogen Informatics"/>
            <person name="Doyle S."/>
        </authorList>
    </citation>
    <scope>NUCLEOTIDE SEQUENCE [LARGE SCALE GENOMIC DNA]</scope>
    <source>
        <strain evidence="3 4">NCTC11685</strain>
    </source>
</reference>
<feature type="region of interest" description="Disordered" evidence="1">
    <location>
        <begin position="385"/>
        <end position="430"/>
    </location>
</feature>
<accession>A0A7H4MYR0</accession>
<evidence type="ECO:0000313" key="3">
    <source>
        <dbReference type="EMBL" id="STV71191.1"/>
    </source>
</evidence>
<protein>
    <submittedName>
        <fullName evidence="3">Tail fiber protein</fullName>
    </submittedName>
</protein>
<organism evidence="3 4">
    <name type="scientific">Klebsiella michiganensis</name>
    <dbReference type="NCBI Taxonomy" id="1134687"/>
    <lineage>
        <taxon>Bacteria</taxon>
        <taxon>Pseudomonadati</taxon>
        <taxon>Pseudomonadota</taxon>
        <taxon>Gammaproteobacteria</taxon>
        <taxon>Enterobacterales</taxon>
        <taxon>Enterobacteriaceae</taxon>
        <taxon>Klebsiella/Raoultella group</taxon>
        <taxon>Klebsiella</taxon>
    </lineage>
</organism>
<evidence type="ECO:0000256" key="1">
    <source>
        <dbReference type="SAM" id="MobiDB-lite"/>
    </source>
</evidence>
<evidence type="ECO:0000313" key="4">
    <source>
        <dbReference type="Proteomes" id="UP000254863"/>
    </source>
</evidence>
<dbReference type="Proteomes" id="UP000254863">
    <property type="component" value="Unassembled WGS sequence"/>
</dbReference>